<dbReference type="STRING" id="1276920.ADIAG_02223"/>
<dbReference type="PANTHER" id="PTHR11908:SF132">
    <property type="entry name" value="ALDEHYDE OXIDASE 1-RELATED"/>
    <property type="match status" value="1"/>
</dbReference>
<sequence length="341" mass="36013">MFGPEVAMDELAEACGLDPIELRIRNEPDTDPDSGKPFSSRHLLECLAVGAERFGWEKRSAAPRSRLEDRWQVGLGVAAATYPFNRIAENAALIEFNADSTHTVQIGAADLGTGTWTTLTQIAADALGCEVQAVRLEIGDTSLPVASVAGGSSGTASWGAAIIAAAVAFRAEHGDDPVPGARTRASAAADPAADHYAMHSFGAQFAEVQVHADTGEVRVPRMLGVFSAGRIINPRTARSQFIGGMTMGIGMALHEESLMDERFGIFTNHDLAGYHIPTHADIGEVEATWLEETDHRAGPLGARGIGEIGITGAAAAIANATYNATGIRVRELPLTPDKFIF</sequence>
<feature type="domain" description="Aldehyde oxidase/xanthine dehydrogenase second molybdopterin binding" evidence="2">
    <location>
        <begin position="51"/>
        <end position="171"/>
    </location>
</feature>
<dbReference type="GO" id="GO:0005506">
    <property type="term" value="F:iron ion binding"/>
    <property type="evidence" value="ECO:0007669"/>
    <property type="project" value="InterPro"/>
</dbReference>
<dbReference type="InterPro" id="IPR037165">
    <property type="entry name" value="AldOxase/xan_DH_Mopterin-bd_sf"/>
</dbReference>
<evidence type="ECO:0000256" key="1">
    <source>
        <dbReference type="ARBA" id="ARBA00022505"/>
    </source>
</evidence>
<evidence type="ECO:0000313" key="4">
    <source>
        <dbReference type="Proteomes" id="UP000012015"/>
    </source>
</evidence>
<keyword evidence="1" id="KW-0500">Molybdenum</keyword>
<dbReference type="EMBL" id="AOCK01000006">
    <property type="protein sequence ID" value="EMQ98207.1"/>
    <property type="molecule type" value="Genomic_DNA"/>
</dbReference>
<evidence type="ECO:0000313" key="3">
    <source>
        <dbReference type="EMBL" id="EMQ98207.1"/>
    </source>
</evidence>
<proteinExistence type="predicted"/>
<name>M7MPB2_9MICC</name>
<dbReference type="GO" id="GO:0016491">
    <property type="term" value="F:oxidoreductase activity"/>
    <property type="evidence" value="ECO:0007669"/>
    <property type="project" value="InterPro"/>
</dbReference>
<feature type="domain" description="Aldehyde oxidase/xanthine dehydrogenase second molybdopterin binding" evidence="2">
    <location>
        <begin position="193"/>
        <end position="282"/>
    </location>
</feature>
<reference evidence="3 4" key="1">
    <citation type="journal article" date="2013" name="Genome Announc.">
        <title>Draft Genome Sequence of Arthrobacter gangotriensis Strain Lz1yT, Isolated from a Penguin Rookery Soil Sample Collected in Antarctica, near the Indian Station Dakshin Gangotri.</title>
        <authorList>
            <person name="Shivaji S."/>
            <person name="Ara S."/>
            <person name="Bandi S."/>
            <person name="Singh A."/>
            <person name="Kumar Pinnaka A."/>
        </authorList>
    </citation>
    <scope>NUCLEOTIDE SEQUENCE [LARGE SCALE GENOMIC DNA]</scope>
    <source>
        <strain evidence="3 4">Lz1y</strain>
    </source>
</reference>
<comment type="caution">
    <text evidence="3">The sequence shown here is derived from an EMBL/GenBank/DDBJ whole genome shotgun (WGS) entry which is preliminary data.</text>
</comment>
<evidence type="ECO:0000259" key="2">
    <source>
        <dbReference type="Pfam" id="PF20256"/>
    </source>
</evidence>
<dbReference type="eggNOG" id="COG1529">
    <property type="taxonomic scope" value="Bacteria"/>
</dbReference>
<keyword evidence="4" id="KW-1185">Reference proteome</keyword>
<dbReference type="Pfam" id="PF20256">
    <property type="entry name" value="MoCoBD_2"/>
    <property type="match status" value="2"/>
</dbReference>
<protein>
    <submittedName>
        <fullName evidence="3">Xanthine dehydrogenase D subunit</fullName>
    </submittedName>
</protein>
<dbReference type="PATRIC" id="fig|1276920.7.peg.2226"/>
<dbReference type="Gene3D" id="3.30.365.10">
    <property type="entry name" value="Aldehyde oxidase/xanthine dehydrogenase, molybdopterin binding domain"/>
    <property type="match status" value="3"/>
</dbReference>
<accession>M7MPB2</accession>
<dbReference type="AlphaFoldDB" id="M7MPB2"/>
<dbReference type="PANTHER" id="PTHR11908">
    <property type="entry name" value="XANTHINE DEHYDROGENASE"/>
    <property type="match status" value="1"/>
</dbReference>
<dbReference type="SUPFAM" id="SSF56003">
    <property type="entry name" value="Molybdenum cofactor-binding domain"/>
    <property type="match status" value="1"/>
</dbReference>
<gene>
    <name evidence="3" type="ORF">ADIAG_02223</name>
</gene>
<dbReference type="InterPro" id="IPR016208">
    <property type="entry name" value="Ald_Oxase/xanthine_DH-like"/>
</dbReference>
<dbReference type="InterPro" id="IPR046867">
    <property type="entry name" value="AldOxase/xan_DH_MoCoBD2"/>
</dbReference>
<dbReference type="Proteomes" id="UP000012015">
    <property type="component" value="Unassembled WGS sequence"/>
</dbReference>
<organism evidence="3 4">
    <name type="scientific">Paeniglutamicibacter gangotriensis Lz1y</name>
    <dbReference type="NCBI Taxonomy" id="1276920"/>
    <lineage>
        <taxon>Bacteria</taxon>
        <taxon>Bacillati</taxon>
        <taxon>Actinomycetota</taxon>
        <taxon>Actinomycetes</taxon>
        <taxon>Micrococcales</taxon>
        <taxon>Micrococcaceae</taxon>
        <taxon>Paeniglutamicibacter</taxon>
    </lineage>
</organism>